<dbReference type="SMART" id="SM00642">
    <property type="entry name" value="Aamy"/>
    <property type="match status" value="1"/>
</dbReference>
<comment type="similarity">
    <text evidence="1">Belongs to the glycosyl hydrolase 13 family.</text>
</comment>
<name>A0ABP8MYS8_9BACT</name>
<dbReference type="Gene3D" id="3.20.20.80">
    <property type="entry name" value="Glycosidases"/>
    <property type="match status" value="1"/>
</dbReference>
<evidence type="ECO:0000256" key="1">
    <source>
        <dbReference type="ARBA" id="ARBA00008061"/>
    </source>
</evidence>
<dbReference type="InterPro" id="IPR013780">
    <property type="entry name" value="Glyco_hydro_b"/>
</dbReference>
<dbReference type="SUPFAM" id="SSF81296">
    <property type="entry name" value="E set domains"/>
    <property type="match status" value="1"/>
</dbReference>
<dbReference type="CDD" id="cd02856">
    <property type="entry name" value="E_set_GDE_Isoamylase_N"/>
    <property type="match status" value="1"/>
</dbReference>
<dbReference type="CDD" id="cd11326">
    <property type="entry name" value="AmyAc_Glg_debranch"/>
    <property type="match status" value="1"/>
</dbReference>
<sequence>MNTWEKIEGTPYPLGATWLDDNAAFNFSLYSKHAETVRLLLFSASDVVHPVFEYTLDYLKNKSGPVWHCRVSKSDAADAIYYAYRVDGPPPQPGYDWHSFDFEKVLLDPCAQSVYFPDDFSRDAARRPGSNAGQAPLGVLPDRLCGFDWQDDRQPRHGNDLVIYELHVKGFTQHPDSGVPDLHRGTFLGVVDKIPYLVELGITAVELMPIFQFDPDDGNYWGYMPMNFYSPHHAYATAPGACPQQHEFRTMVKALHAADIEVILDVVYNHTCEGDLRGPTYSFKGIDSSSAYVMTGDPDAPFANYSGTGNTLHTANRAVRRHIIDSLRFWDSEMRVDGFRFDLASIFTRNSDGSINLDDPPIISEIGTNADLTNNRLIAEPWDAGGEFQLGRKFPGQRWMQWNAHYRDTLQRFVRGDDGMVGDLMTRLYGSADLFPDDRMHAYQPPLSVNYITSHDGSTLYDLVSYNQKRNWANGHNNTDGSQEASWDSGWEGDDGVPAEIVRLRKQQIKNFISLLMLSNGTPMFRMGDEFLQTQGGNNNPYNQDNETSWLAWDRLREHRDIFRFVKQMIDFRKSHPSISRSRFWRDDVKWYGSGHHVDFSTSCKQLAYALHGASQNDCDLYVMINAGDEPIEFGIQAGTPGSWFRIVDTSRPSPDDFTASPDKTIQQAAYKVAGRSVVVLANATSESP</sequence>
<keyword evidence="4" id="KW-1185">Reference proteome</keyword>
<organism evidence="3 4">
    <name type="scientific">Novipirellula rosea</name>
    <dbReference type="NCBI Taxonomy" id="1031540"/>
    <lineage>
        <taxon>Bacteria</taxon>
        <taxon>Pseudomonadati</taxon>
        <taxon>Planctomycetota</taxon>
        <taxon>Planctomycetia</taxon>
        <taxon>Pirellulales</taxon>
        <taxon>Pirellulaceae</taxon>
        <taxon>Novipirellula</taxon>
    </lineage>
</organism>
<dbReference type="InterPro" id="IPR017853">
    <property type="entry name" value="GH"/>
</dbReference>
<evidence type="ECO:0000313" key="3">
    <source>
        <dbReference type="EMBL" id="GAA4456983.1"/>
    </source>
</evidence>
<dbReference type="InterPro" id="IPR044505">
    <property type="entry name" value="GlgX_Isoamylase_N_E_set"/>
</dbReference>
<dbReference type="InterPro" id="IPR004193">
    <property type="entry name" value="Glyco_hydro_13_N"/>
</dbReference>
<accession>A0ABP8MYS8</accession>
<dbReference type="EMBL" id="BAABGA010000039">
    <property type="protein sequence ID" value="GAA4456983.1"/>
    <property type="molecule type" value="Genomic_DNA"/>
</dbReference>
<dbReference type="Pfam" id="PF00128">
    <property type="entry name" value="Alpha-amylase"/>
    <property type="match status" value="1"/>
</dbReference>
<protein>
    <submittedName>
        <fullName evidence="3">Isoamylase</fullName>
    </submittedName>
</protein>
<proteinExistence type="inferred from homology"/>
<dbReference type="SUPFAM" id="SSF51011">
    <property type="entry name" value="Glycosyl hydrolase domain"/>
    <property type="match status" value="1"/>
</dbReference>
<dbReference type="Gene3D" id="2.60.40.1180">
    <property type="entry name" value="Golgi alpha-mannosidase II"/>
    <property type="match status" value="1"/>
</dbReference>
<evidence type="ECO:0000313" key="4">
    <source>
        <dbReference type="Proteomes" id="UP001500840"/>
    </source>
</evidence>
<dbReference type="InterPro" id="IPR014756">
    <property type="entry name" value="Ig_E-set"/>
</dbReference>
<dbReference type="InterPro" id="IPR013783">
    <property type="entry name" value="Ig-like_fold"/>
</dbReference>
<dbReference type="Proteomes" id="UP001500840">
    <property type="component" value="Unassembled WGS sequence"/>
</dbReference>
<dbReference type="Gene3D" id="2.60.40.10">
    <property type="entry name" value="Immunoglobulins"/>
    <property type="match status" value="1"/>
</dbReference>
<dbReference type="PANTHER" id="PTHR43002">
    <property type="entry name" value="GLYCOGEN DEBRANCHING ENZYME"/>
    <property type="match status" value="1"/>
</dbReference>
<comment type="caution">
    <text evidence="3">The sequence shown here is derived from an EMBL/GenBank/DDBJ whole genome shotgun (WGS) entry which is preliminary data.</text>
</comment>
<gene>
    <name evidence="3" type="ORF">GCM10023156_33130</name>
</gene>
<dbReference type="InterPro" id="IPR006047">
    <property type="entry name" value="GH13_cat_dom"/>
</dbReference>
<feature type="domain" description="Glycosyl hydrolase family 13 catalytic" evidence="2">
    <location>
        <begin position="165"/>
        <end position="573"/>
    </location>
</feature>
<reference evidence="4" key="1">
    <citation type="journal article" date="2019" name="Int. J. Syst. Evol. Microbiol.">
        <title>The Global Catalogue of Microorganisms (GCM) 10K type strain sequencing project: providing services to taxonomists for standard genome sequencing and annotation.</title>
        <authorList>
            <consortium name="The Broad Institute Genomics Platform"/>
            <consortium name="The Broad Institute Genome Sequencing Center for Infectious Disease"/>
            <person name="Wu L."/>
            <person name="Ma J."/>
        </authorList>
    </citation>
    <scope>NUCLEOTIDE SEQUENCE [LARGE SCALE GENOMIC DNA]</scope>
    <source>
        <strain evidence="4">JCM 17759</strain>
    </source>
</reference>
<dbReference type="RefSeq" id="WP_345323775.1">
    <property type="nucleotide sequence ID" value="NZ_BAABGA010000039.1"/>
</dbReference>
<evidence type="ECO:0000259" key="2">
    <source>
        <dbReference type="SMART" id="SM00642"/>
    </source>
</evidence>
<dbReference type="SUPFAM" id="SSF51445">
    <property type="entry name" value="(Trans)glycosidases"/>
    <property type="match status" value="1"/>
</dbReference>
<dbReference type="Pfam" id="PF02922">
    <property type="entry name" value="CBM_48"/>
    <property type="match status" value="1"/>
</dbReference>